<dbReference type="eggNOG" id="arCOG01576">
    <property type="taxonomic scope" value="Archaea"/>
</dbReference>
<evidence type="ECO:0000256" key="9">
    <source>
        <dbReference type="ARBA" id="ARBA00022737"/>
    </source>
</evidence>
<proteinExistence type="inferred from homology"/>
<dbReference type="Pfam" id="PF00403">
    <property type="entry name" value="HMA"/>
    <property type="match status" value="2"/>
</dbReference>
<dbReference type="GO" id="GO:0140581">
    <property type="term" value="F:P-type monovalent copper transporter activity"/>
    <property type="evidence" value="ECO:0007669"/>
    <property type="project" value="UniProtKB-EC"/>
</dbReference>
<dbReference type="PANTHER" id="PTHR43520">
    <property type="entry name" value="ATP7, ISOFORM B"/>
    <property type="match status" value="1"/>
</dbReference>
<dbReference type="InterPro" id="IPR023299">
    <property type="entry name" value="ATPase_P-typ_cyto_dom_N"/>
</dbReference>
<dbReference type="Gene3D" id="3.40.1110.10">
    <property type="entry name" value="Calcium-transporting ATPase, cytoplasmic domain N"/>
    <property type="match status" value="1"/>
</dbReference>
<dbReference type="InterPro" id="IPR059000">
    <property type="entry name" value="ATPase_P-type_domA"/>
</dbReference>
<dbReference type="NCBIfam" id="TIGR01525">
    <property type="entry name" value="ATPase-IB_hvy"/>
    <property type="match status" value="1"/>
</dbReference>
<evidence type="ECO:0000256" key="13">
    <source>
        <dbReference type="ARBA" id="ARBA00022842"/>
    </source>
</evidence>
<evidence type="ECO:0000256" key="16">
    <source>
        <dbReference type="ARBA" id="ARBA00023008"/>
    </source>
</evidence>
<evidence type="ECO:0000256" key="17">
    <source>
        <dbReference type="ARBA" id="ARBA00023065"/>
    </source>
</evidence>
<dbReference type="InterPro" id="IPR027256">
    <property type="entry name" value="P-typ_ATPase_IB"/>
</dbReference>
<dbReference type="Pfam" id="PF00702">
    <property type="entry name" value="Hydrolase"/>
    <property type="match status" value="1"/>
</dbReference>
<dbReference type="InterPro" id="IPR008250">
    <property type="entry name" value="ATPase_P-typ_transduc_dom_A_sf"/>
</dbReference>
<dbReference type="GO" id="GO:0043682">
    <property type="term" value="F:P-type divalent copper transporter activity"/>
    <property type="evidence" value="ECO:0007669"/>
    <property type="project" value="TreeGrafter"/>
</dbReference>
<feature type="domain" description="HMA" evidence="20">
    <location>
        <begin position="9"/>
        <end position="75"/>
    </location>
</feature>
<keyword evidence="11" id="KW-0187">Copper transport</keyword>
<evidence type="ECO:0000256" key="12">
    <source>
        <dbReference type="ARBA" id="ARBA00022840"/>
    </source>
</evidence>
<feature type="transmembrane region" description="Helical" evidence="19">
    <location>
        <begin position="233"/>
        <end position="257"/>
    </location>
</feature>
<dbReference type="SFLD" id="SFLDS00003">
    <property type="entry name" value="Haloacid_Dehalogenase"/>
    <property type="match status" value="1"/>
</dbReference>
<keyword evidence="5" id="KW-1003">Cell membrane</keyword>
<feature type="transmembrane region" description="Helical" evidence="19">
    <location>
        <begin position="763"/>
        <end position="785"/>
    </location>
</feature>
<dbReference type="SFLD" id="SFLDF00027">
    <property type="entry name" value="p-type_atpase"/>
    <property type="match status" value="1"/>
</dbReference>
<feature type="transmembrane region" description="Helical" evidence="19">
    <location>
        <begin position="421"/>
        <end position="443"/>
    </location>
</feature>
<dbReference type="InParanoid" id="D1YVI4"/>
<evidence type="ECO:0000256" key="3">
    <source>
        <dbReference type="ARBA" id="ARBA00012517"/>
    </source>
</evidence>
<keyword evidence="7 19" id="KW-0812">Transmembrane</keyword>
<evidence type="ECO:0000256" key="7">
    <source>
        <dbReference type="ARBA" id="ARBA00022692"/>
    </source>
</evidence>
<dbReference type="NCBIfam" id="TIGR01511">
    <property type="entry name" value="ATPase-IB1_Cu"/>
    <property type="match status" value="1"/>
</dbReference>
<dbReference type="InterPro" id="IPR023298">
    <property type="entry name" value="ATPase_P-typ_TM_dom_sf"/>
</dbReference>
<keyword evidence="17" id="KW-0406">Ion transport</keyword>
<name>D1YVI4_METPS</name>
<dbReference type="CDD" id="cd02094">
    <property type="entry name" value="P-type_ATPase_Cu-like"/>
    <property type="match status" value="1"/>
</dbReference>
<reference evidence="21 22" key="2">
    <citation type="journal article" date="2008" name="Int. J. Syst. Evol. Microbiol.">
        <title>Methanocella paludicola gen. nov., sp. nov., a methane-producing archaeon, the first isolate of the lineage 'Rice Cluster I', and proposal of the new archaeal order Methanocellales ord. nov.</title>
        <authorList>
            <person name="Sakai S."/>
            <person name="Imachi H."/>
            <person name="Hanada S."/>
            <person name="Ohashi A."/>
            <person name="Harada H."/>
            <person name="Kamagata Y."/>
        </authorList>
    </citation>
    <scope>NUCLEOTIDE SEQUENCE [LARGE SCALE GENOMIC DNA]</scope>
    <source>
        <strain evidence="22">DSM 17711 / JCM 13418 / NBRC 101707 / SANAE</strain>
    </source>
</reference>
<evidence type="ECO:0000256" key="18">
    <source>
        <dbReference type="ARBA" id="ARBA00023136"/>
    </source>
</evidence>
<feature type="transmembrane region" description="Helical" evidence="19">
    <location>
        <begin position="791"/>
        <end position="812"/>
    </location>
</feature>
<evidence type="ECO:0000256" key="11">
    <source>
        <dbReference type="ARBA" id="ARBA00022796"/>
    </source>
</evidence>
<evidence type="ECO:0000256" key="4">
    <source>
        <dbReference type="ARBA" id="ARBA00022448"/>
    </source>
</evidence>
<keyword evidence="22" id="KW-1185">Reference proteome</keyword>
<dbReference type="GO" id="GO:0005524">
    <property type="term" value="F:ATP binding"/>
    <property type="evidence" value="ECO:0007669"/>
    <property type="project" value="UniProtKB-KW"/>
</dbReference>
<dbReference type="PANTHER" id="PTHR43520:SF8">
    <property type="entry name" value="P-TYPE CU(+) TRANSPORTER"/>
    <property type="match status" value="1"/>
</dbReference>
<dbReference type="Pfam" id="PF00122">
    <property type="entry name" value="E1-E2_ATPase"/>
    <property type="match status" value="1"/>
</dbReference>
<evidence type="ECO:0000256" key="2">
    <source>
        <dbReference type="ARBA" id="ARBA00006024"/>
    </source>
</evidence>
<reference evidence="22" key="3">
    <citation type="journal article" date="2011" name="PLoS ONE">
        <title>Genome sequence of a mesophilic hydrogenotrophic methanogen Methanocella paludicola, the first cultivated representative of the order Methanocellales.</title>
        <authorList>
            <person name="Sakai S."/>
            <person name="Takaki Y."/>
            <person name="Shimamura S."/>
            <person name="Sekine M."/>
            <person name="Tajima T."/>
            <person name="Kosugi H."/>
            <person name="Ichikawa N."/>
            <person name="Tasumi E."/>
            <person name="Hiraki A.T."/>
            <person name="Shimizu A."/>
            <person name="Kato Y."/>
            <person name="Nishiko R."/>
            <person name="Mori K."/>
            <person name="Fujita N."/>
            <person name="Imachi H."/>
            <person name="Takai K."/>
        </authorList>
    </citation>
    <scope>NUCLEOTIDE SEQUENCE [LARGE SCALE GENOMIC DNA]</scope>
    <source>
        <strain evidence="22">DSM 17711 / JCM 13418 / NBRC 101707 / SANAE</strain>
    </source>
</reference>
<keyword evidence="18 19" id="KW-0472">Membrane</keyword>
<keyword evidence="13" id="KW-0460">Magnesium</keyword>
<keyword evidence="12" id="KW-0067">ATP-binding</keyword>
<dbReference type="Gene3D" id="2.70.150.10">
    <property type="entry name" value="Calcium-transporting ATPase, cytoplasmic transduction domain A"/>
    <property type="match status" value="1"/>
</dbReference>
<dbReference type="PROSITE" id="PS50846">
    <property type="entry name" value="HMA_2"/>
    <property type="match status" value="2"/>
</dbReference>
<dbReference type="GO" id="GO:0005886">
    <property type="term" value="C:plasma membrane"/>
    <property type="evidence" value="ECO:0007669"/>
    <property type="project" value="UniProtKB-SubCell"/>
</dbReference>
<dbReference type="NCBIfam" id="TIGR00003">
    <property type="entry name" value="copper ion binding protein"/>
    <property type="match status" value="2"/>
</dbReference>
<feature type="transmembrane region" description="Helical" evidence="19">
    <location>
        <begin position="166"/>
        <end position="188"/>
    </location>
</feature>
<evidence type="ECO:0000256" key="15">
    <source>
        <dbReference type="ARBA" id="ARBA00022989"/>
    </source>
</evidence>
<dbReference type="PATRIC" id="fig|304371.9.peg.394"/>
<feature type="transmembrane region" description="Helical" evidence="19">
    <location>
        <begin position="269"/>
        <end position="287"/>
    </location>
</feature>
<dbReference type="InterPro" id="IPR006121">
    <property type="entry name" value="HMA_dom"/>
</dbReference>
<evidence type="ECO:0000256" key="1">
    <source>
        <dbReference type="ARBA" id="ARBA00004651"/>
    </source>
</evidence>
<dbReference type="SUPFAM" id="SSF56784">
    <property type="entry name" value="HAD-like"/>
    <property type="match status" value="1"/>
</dbReference>
<keyword evidence="10" id="KW-0547">Nucleotide-binding</keyword>
<evidence type="ECO:0000313" key="22">
    <source>
        <dbReference type="Proteomes" id="UP000001882"/>
    </source>
</evidence>
<evidence type="ECO:0000256" key="19">
    <source>
        <dbReference type="SAM" id="Phobius"/>
    </source>
</evidence>
<gene>
    <name evidence="21" type="ordered locus">MCP_0384</name>
</gene>
<dbReference type="PRINTS" id="PR00119">
    <property type="entry name" value="CATATPASE"/>
</dbReference>
<evidence type="ECO:0000256" key="10">
    <source>
        <dbReference type="ARBA" id="ARBA00022741"/>
    </source>
</evidence>
<dbReference type="GeneID" id="8680490"/>
<dbReference type="EC" id="7.2.2.8" evidence="3"/>
<dbReference type="GO" id="GO:0005507">
    <property type="term" value="F:copper ion binding"/>
    <property type="evidence" value="ECO:0007669"/>
    <property type="project" value="InterPro"/>
</dbReference>
<dbReference type="FunFam" id="3.40.50.1000:FF:000144">
    <property type="entry name" value="copper-transporting ATPase 1 isoform X2"/>
    <property type="match status" value="1"/>
</dbReference>
<dbReference type="RefSeq" id="WP_012899136.1">
    <property type="nucleotide sequence ID" value="NC_013665.1"/>
</dbReference>
<keyword evidence="14" id="KW-1278">Translocase</keyword>
<dbReference type="InterPro" id="IPR023214">
    <property type="entry name" value="HAD_sf"/>
</dbReference>
<dbReference type="SUPFAM" id="SSF81665">
    <property type="entry name" value="Calcium ATPase, transmembrane domain M"/>
    <property type="match status" value="1"/>
</dbReference>
<dbReference type="PRINTS" id="PR00943">
    <property type="entry name" value="CUATPASE"/>
</dbReference>
<accession>D1YVI4</accession>
<dbReference type="Gene3D" id="3.40.50.1000">
    <property type="entry name" value="HAD superfamily/HAD-like"/>
    <property type="match status" value="1"/>
</dbReference>
<dbReference type="Gene3D" id="3.30.70.100">
    <property type="match status" value="2"/>
</dbReference>
<dbReference type="EMBL" id="AP011532">
    <property type="protein sequence ID" value="BAI60456.1"/>
    <property type="molecule type" value="Genomic_DNA"/>
</dbReference>
<evidence type="ECO:0000256" key="5">
    <source>
        <dbReference type="ARBA" id="ARBA00022475"/>
    </source>
</evidence>
<keyword evidence="8" id="KW-0479">Metal-binding</keyword>
<dbReference type="InterPro" id="IPR006122">
    <property type="entry name" value="HMA_Cu_ion-bd"/>
</dbReference>
<dbReference type="eggNOG" id="arCOG02763">
    <property type="taxonomic scope" value="Archaea"/>
</dbReference>
<keyword evidence="15 19" id="KW-1133">Transmembrane helix</keyword>
<protein>
    <recommendedName>
        <fullName evidence="3">P-type Cu(+) transporter</fullName>
        <ecNumber evidence="3">7.2.2.8</ecNumber>
    </recommendedName>
</protein>
<dbReference type="InterPro" id="IPR001757">
    <property type="entry name" value="P_typ_ATPase"/>
</dbReference>
<dbReference type="InterPro" id="IPR044492">
    <property type="entry name" value="P_typ_ATPase_HD_dom"/>
</dbReference>
<dbReference type="InterPro" id="IPR018303">
    <property type="entry name" value="ATPase_P-typ_P_site"/>
</dbReference>
<comment type="subcellular location">
    <subcellularLocation>
        <location evidence="1">Cell membrane</location>
        <topology evidence="1">Multi-pass membrane protein</topology>
    </subcellularLocation>
</comment>
<dbReference type="SFLD" id="SFLDG00002">
    <property type="entry name" value="C1.7:_P-type_atpase_like"/>
    <property type="match status" value="1"/>
</dbReference>
<dbReference type="SUPFAM" id="SSF55008">
    <property type="entry name" value="HMA, heavy metal-associated domain"/>
    <property type="match status" value="2"/>
</dbReference>
<dbReference type="PROSITE" id="PS01047">
    <property type="entry name" value="HMA_1"/>
    <property type="match status" value="2"/>
</dbReference>
<dbReference type="FunFam" id="3.30.70.100:FF:000005">
    <property type="entry name" value="Copper-exporting P-type ATPase A"/>
    <property type="match status" value="2"/>
</dbReference>
<feature type="transmembrane region" description="Helical" evidence="19">
    <location>
        <begin position="449"/>
        <end position="470"/>
    </location>
</feature>
<evidence type="ECO:0000256" key="8">
    <source>
        <dbReference type="ARBA" id="ARBA00022723"/>
    </source>
</evidence>
<evidence type="ECO:0000256" key="14">
    <source>
        <dbReference type="ARBA" id="ARBA00022967"/>
    </source>
</evidence>
<evidence type="ECO:0000256" key="6">
    <source>
        <dbReference type="ARBA" id="ARBA00022553"/>
    </source>
</evidence>
<dbReference type="CDD" id="cd00371">
    <property type="entry name" value="HMA"/>
    <property type="match status" value="2"/>
</dbReference>
<dbReference type="AlphaFoldDB" id="D1YVI4"/>
<dbReference type="STRING" id="304371.MCP_0384"/>
<dbReference type="GO" id="GO:0016887">
    <property type="term" value="F:ATP hydrolysis activity"/>
    <property type="evidence" value="ECO:0007669"/>
    <property type="project" value="InterPro"/>
</dbReference>
<dbReference type="InterPro" id="IPR036163">
    <property type="entry name" value="HMA_dom_sf"/>
</dbReference>
<dbReference type="NCBIfam" id="TIGR01494">
    <property type="entry name" value="ATPase_P-type"/>
    <property type="match status" value="1"/>
</dbReference>
<evidence type="ECO:0000313" key="21">
    <source>
        <dbReference type="EMBL" id="BAI60456.1"/>
    </source>
</evidence>
<evidence type="ECO:0000259" key="20">
    <source>
        <dbReference type="PROSITE" id="PS50846"/>
    </source>
</evidence>
<reference evidence="21 22" key="1">
    <citation type="journal article" date="2007" name="Appl. Environ. Microbiol.">
        <title>Isolation of key methanogens for global methane emission from rice paddy fields: a novel isolate affiliated with the clone cluster rice cluster I.</title>
        <authorList>
            <person name="Sakai S."/>
            <person name="Imachi H."/>
            <person name="Sekiguchi Y."/>
            <person name="Ohashi A."/>
            <person name="Harada H."/>
            <person name="Kamagata Y."/>
        </authorList>
    </citation>
    <scope>NUCLEOTIDE SEQUENCE [LARGE SCALE GENOMIC DNA]</scope>
    <source>
        <strain evidence="22">DSM 17711 / JCM 13418 / NBRC 101707 / SANAE</strain>
    </source>
</reference>
<dbReference type="SUPFAM" id="SSF81653">
    <property type="entry name" value="Calcium ATPase, transduction domain A"/>
    <property type="match status" value="1"/>
</dbReference>
<dbReference type="FunFam" id="2.70.150.10:FF:000020">
    <property type="entry name" value="Copper-exporting P-type ATPase A"/>
    <property type="match status" value="1"/>
</dbReference>
<dbReference type="InterPro" id="IPR036412">
    <property type="entry name" value="HAD-like_sf"/>
</dbReference>
<keyword evidence="16" id="KW-0186">Copper</keyword>
<dbReference type="PRINTS" id="PR00942">
    <property type="entry name" value="CUATPASEI"/>
</dbReference>
<dbReference type="Proteomes" id="UP000001882">
    <property type="component" value="Chromosome"/>
</dbReference>
<feature type="domain" description="HMA" evidence="20">
    <location>
        <begin position="77"/>
        <end position="143"/>
    </location>
</feature>
<dbReference type="KEGG" id="mpd:MCP_0384"/>
<dbReference type="InterPro" id="IPR017969">
    <property type="entry name" value="Heavy-metal-associated_CS"/>
</dbReference>
<keyword evidence="6" id="KW-0597">Phosphoprotein</keyword>
<organism evidence="21 22">
    <name type="scientific">Methanocella paludicola (strain DSM 17711 / JCM 13418 / NBRC 101707 / SANAE)</name>
    <dbReference type="NCBI Taxonomy" id="304371"/>
    <lineage>
        <taxon>Archaea</taxon>
        <taxon>Methanobacteriati</taxon>
        <taxon>Methanobacteriota</taxon>
        <taxon>Stenosarchaea group</taxon>
        <taxon>Methanomicrobia</taxon>
        <taxon>Methanocellales</taxon>
        <taxon>Methanocellaceae</taxon>
        <taxon>Methanocella</taxon>
    </lineage>
</organism>
<sequence length="817" mass="87815">MVIAEAPEKKTLLKITGMTCASCVKRVEDALREQKGVTEANVNLANEKATVTYDPSQVSVENMVSAVKDAGYGVMVETVTLPVQGMTCASCVKRIEDALRGKDGVIDVAVNLATERVTIKYSPTEVTLPELKKTITDAGYTVIETKTEKEFVDTERSARQKEMRDLTLSFILSGIASAVIMILMFFGSSLPVVKTWPMEWITYISFILATPVQFIIGWRFYRGAWAALKHGTADMNVLIAVGTSAAYFYSVVATFVPHLVMVGGRMPDTYYDTSTMIIALILLGRLLEARAKGQTSEAIRRLTGLRAKTARVIRDHTEEDIPVEDVKVGDAILVRPGEKIPVDGVVTEGYSSVDESMITGEPIPSSKKEGDNVMGATINKTGSFRFKATKVGRDTVLSQIIKMVEEAQGTKAPIQRLADQVAAVFVPVVIGLAILTFLAWYFIGGEPLFALLNFISVLIIACPCAMGLATPTAIMVGTGKGAQYGILIKGGESLENAYRIDTIVLDKTGTITKGEPSLVDVVPMAGFTEADVIRYAASAEKGSEHPLGEAIVKGAKAGNIPLTGATKFDAVPGKGIVAEVDGHIVMAGNAKLMELEEVPLEEMQKAFERLSAEGKTPMYVSVDEKPAGVVAVADTIKEGSMEAIAEFRRLGIEAIMVTGDNRRTAEAIARQVGIDRVMAEVLPQDKAEVIKSLQAEKKNVAMVGDGINDAPALAQADTGIAIGTGTDVAIESSDITLMRGDLRSVVTAIRLSKATIRTIRMNLFWAFFYNVIGIPIAAGILYPWFHILLNPIIAAAAMAFSSVSVVSNSLLLNRFKP</sequence>
<keyword evidence="4" id="KW-0813">Transport</keyword>
<keyword evidence="9" id="KW-0677">Repeat</keyword>
<feature type="transmembrane region" description="Helical" evidence="19">
    <location>
        <begin position="200"/>
        <end position="221"/>
    </location>
</feature>
<comment type="similarity">
    <text evidence="2">Belongs to the cation transport ATPase (P-type) (TC 3.A.3) family. Type IB subfamily.</text>
</comment>
<dbReference type="GO" id="GO:0055070">
    <property type="term" value="P:copper ion homeostasis"/>
    <property type="evidence" value="ECO:0007669"/>
    <property type="project" value="TreeGrafter"/>
</dbReference>
<dbReference type="PROSITE" id="PS00154">
    <property type="entry name" value="ATPASE_E1_E2"/>
    <property type="match status" value="1"/>
</dbReference>